<evidence type="ECO:0000256" key="1">
    <source>
        <dbReference type="SAM" id="MobiDB-lite"/>
    </source>
</evidence>
<dbReference type="PANTHER" id="PTHR34351:SF1">
    <property type="entry name" value="SLR1927 PROTEIN"/>
    <property type="match status" value="1"/>
</dbReference>
<proteinExistence type="predicted"/>
<reference evidence="2 3" key="2">
    <citation type="submission" date="2020-08" db="EMBL/GenBank/DDBJ databases">
        <authorList>
            <person name="Partida-Martinez L."/>
            <person name="Huntemann M."/>
            <person name="Clum A."/>
            <person name="Wang J."/>
            <person name="Palaniappan K."/>
            <person name="Ritter S."/>
            <person name="Chen I.-M."/>
            <person name="Stamatis D."/>
            <person name="Reddy T."/>
            <person name="O'Malley R."/>
            <person name="Daum C."/>
            <person name="Shapiro N."/>
            <person name="Ivanova N."/>
            <person name="Kyrpides N."/>
            <person name="Woyke T."/>
        </authorList>
    </citation>
    <scope>NUCLEOTIDE SEQUENCE [LARGE SCALE GENOMIC DNA]</scope>
    <source>
        <strain evidence="2 3">AS2.23</strain>
    </source>
</reference>
<dbReference type="Proteomes" id="UP000533269">
    <property type="component" value="Unassembled WGS sequence"/>
</dbReference>
<name>A0A7W4TIR0_KINRA</name>
<evidence type="ECO:0000313" key="3">
    <source>
        <dbReference type="Proteomes" id="UP000533269"/>
    </source>
</evidence>
<evidence type="ECO:0000313" key="2">
    <source>
        <dbReference type="EMBL" id="MBB2899618.1"/>
    </source>
</evidence>
<reference evidence="2 3" key="1">
    <citation type="submission" date="2020-08" db="EMBL/GenBank/DDBJ databases">
        <title>The Agave Microbiome: Exploring the role of microbial communities in plant adaptations to desert environments.</title>
        <authorList>
            <person name="Partida-Martinez L.P."/>
        </authorList>
    </citation>
    <scope>NUCLEOTIDE SEQUENCE [LARGE SCALE GENOMIC DNA]</scope>
    <source>
        <strain evidence="2 3">AS2.23</strain>
    </source>
</reference>
<sequence length="342" mass="33769">MSAPDREVRLGAAPRAPRLRPVLTATAGPALVLLSFGVGNRWLTLLGCLLLGAVGVAAATSPRVRSLAVRVDVPARTRAGDVVEHVVHVRNTGSRDLPAALLRLRGDGFAEVHCGLPAVAAGAVVSVRVPRRAGRRGLSGGPEVVVEACDSLGLLLVSGSGRVPAPVHVHPALAAVPVLPAPPASAGGIDVAGVRPFRRGDGASSLHRRASARRGAAGQGPGGPGGPGAGLVVVEREAEAAGPLVVVLGASGVEDEVAWEELVASAAALVRRELASGGAVRVVAGGATAAGPGALDVLAAVGAPEPVAAGVVAARRSAGRSGRVLVGELVAGGARARWGYAS</sequence>
<evidence type="ECO:0008006" key="4">
    <source>
        <dbReference type="Google" id="ProtNLM"/>
    </source>
</evidence>
<dbReference type="RefSeq" id="WP_183390217.1">
    <property type="nucleotide sequence ID" value="NZ_JACHVY010000001.1"/>
</dbReference>
<dbReference type="EMBL" id="JACHVY010000001">
    <property type="protein sequence ID" value="MBB2899618.1"/>
    <property type="molecule type" value="Genomic_DNA"/>
</dbReference>
<protein>
    <recommendedName>
        <fullName evidence="4">DUF58 domain-containing protein</fullName>
    </recommendedName>
</protein>
<feature type="compositionally biased region" description="Gly residues" evidence="1">
    <location>
        <begin position="217"/>
        <end position="229"/>
    </location>
</feature>
<gene>
    <name evidence="2" type="ORF">FHR75_000406</name>
</gene>
<feature type="region of interest" description="Disordered" evidence="1">
    <location>
        <begin position="202"/>
        <end position="229"/>
    </location>
</feature>
<comment type="caution">
    <text evidence="2">The sequence shown here is derived from an EMBL/GenBank/DDBJ whole genome shotgun (WGS) entry which is preliminary data.</text>
</comment>
<organism evidence="2 3">
    <name type="scientific">Kineococcus radiotolerans</name>
    <dbReference type="NCBI Taxonomy" id="131568"/>
    <lineage>
        <taxon>Bacteria</taxon>
        <taxon>Bacillati</taxon>
        <taxon>Actinomycetota</taxon>
        <taxon>Actinomycetes</taxon>
        <taxon>Kineosporiales</taxon>
        <taxon>Kineosporiaceae</taxon>
        <taxon>Kineococcus</taxon>
    </lineage>
</organism>
<accession>A0A7W4TIR0</accession>
<dbReference type="AlphaFoldDB" id="A0A7W4TIR0"/>
<dbReference type="PANTHER" id="PTHR34351">
    <property type="entry name" value="SLR1927 PROTEIN-RELATED"/>
    <property type="match status" value="1"/>
</dbReference>